<dbReference type="EMBL" id="WIWC01000002">
    <property type="protein sequence ID" value="MQT78775.1"/>
    <property type="molecule type" value="Genomic_DNA"/>
</dbReference>
<evidence type="ECO:0000313" key="4">
    <source>
        <dbReference type="EMBL" id="MQU14891.1"/>
    </source>
</evidence>
<dbReference type="RefSeq" id="WP_153386025.1">
    <property type="nucleotide sequence ID" value="NZ_CAXAOS010000017.1"/>
</dbReference>
<keyword evidence="1" id="KW-0732">Signal</keyword>
<evidence type="ECO:0000313" key="3">
    <source>
        <dbReference type="EMBL" id="MQT78775.1"/>
    </source>
</evidence>
<feature type="chain" id="PRO_5033875242" evidence="1">
    <location>
        <begin position="19"/>
        <end position="354"/>
    </location>
</feature>
<dbReference type="AlphaFoldDB" id="A0A6A7YSL2"/>
<protein>
    <submittedName>
        <fullName evidence="3">ABC transporter substrate-binding protein</fullName>
    </submittedName>
</protein>
<proteinExistence type="predicted"/>
<dbReference type="Proteomes" id="UP000443000">
    <property type="component" value="Unassembled WGS sequence"/>
</dbReference>
<accession>A0A6A7YSL2</accession>
<gene>
    <name evidence="4" type="ORF">GHN41_00325</name>
    <name evidence="3" type="ORF">GHN86_01635</name>
</gene>
<dbReference type="EMBL" id="WIVT01000001">
    <property type="protein sequence ID" value="MQU14891.1"/>
    <property type="molecule type" value="Genomic_DNA"/>
</dbReference>
<dbReference type="PANTHER" id="PTHR30535">
    <property type="entry name" value="VITAMIN B12-BINDING PROTEIN"/>
    <property type="match status" value="1"/>
</dbReference>
<reference evidence="3 5" key="1">
    <citation type="submission" date="2019-10" db="EMBL/GenBank/DDBJ databases">
        <title>Evaluation of single-gene subtyping targets for Pseudomonas.</title>
        <authorList>
            <person name="Reichler S.J."/>
            <person name="Orsi R.H."/>
            <person name="Wiedmann M."/>
            <person name="Martin N.H."/>
            <person name="Murphy S.I."/>
        </authorList>
    </citation>
    <scope>NUCLEOTIDE SEQUENCE</scope>
    <source>
        <strain evidence="4 5">FSL R10-1594</strain>
        <strain evidence="3">FSL R10-2339</strain>
    </source>
</reference>
<comment type="caution">
    <text evidence="3">The sequence shown here is derived from an EMBL/GenBank/DDBJ whole genome shotgun (WGS) entry which is preliminary data.</text>
</comment>
<dbReference type="InterPro" id="IPR002491">
    <property type="entry name" value="ABC_transptr_periplasmic_BD"/>
</dbReference>
<dbReference type="OrthoDB" id="9775594at2"/>
<feature type="signal peptide" evidence="1">
    <location>
        <begin position="1"/>
        <end position="18"/>
    </location>
</feature>
<dbReference type="Gene3D" id="3.40.50.1980">
    <property type="entry name" value="Nitrogenase molybdenum iron protein domain"/>
    <property type="match status" value="2"/>
</dbReference>
<evidence type="ECO:0000256" key="1">
    <source>
        <dbReference type="SAM" id="SignalP"/>
    </source>
</evidence>
<name>A0A6A7YSL2_9PSED</name>
<dbReference type="SUPFAM" id="SSF53807">
    <property type="entry name" value="Helical backbone' metal receptor"/>
    <property type="match status" value="1"/>
</dbReference>
<dbReference type="Gene3D" id="1.20.58.2180">
    <property type="match status" value="1"/>
</dbReference>
<dbReference type="InterPro" id="IPR050902">
    <property type="entry name" value="ABC_Transporter_SBP"/>
</dbReference>
<dbReference type="GO" id="GO:0071281">
    <property type="term" value="P:cellular response to iron ion"/>
    <property type="evidence" value="ECO:0007669"/>
    <property type="project" value="TreeGrafter"/>
</dbReference>
<organism evidence="3">
    <name type="scientific">Pseudomonas helleri</name>
    <dbReference type="NCBI Taxonomy" id="1608996"/>
    <lineage>
        <taxon>Bacteria</taxon>
        <taxon>Pseudomonadati</taxon>
        <taxon>Pseudomonadota</taxon>
        <taxon>Gammaproteobacteria</taxon>
        <taxon>Pseudomonadales</taxon>
        <taxon>Pseudomonadaceae</taxon>
        <taxon>Pseudomonas</taxon>
    </lineage>
</organism>
<evidence type="ECO:0000259" key="2">
    <source>
        <dbReference type="PROSITE" id="PS50983"/>
    </source>
</evidence>
<sequence length="354" mass="38604">MNVRAVLIACLLATPVAAQTLEDQTGRQVQIPDHVQRVVTLPIPLASMLMAIDGGPQRLAGMHPGSRADFDYGLLGHIYPQARQTPDDMVGEGFVPNVEALASGEADLVVQWGDRSESIVKPISALGIPVITVRYGDSMLAAGWLRLLGSALGKAERGDALANWFEQRMAQIARRGAAIPLAERPRALYLYRAQAGLQVSGKGSSMDGDIVRAGGVNVAADVPGFATVNAEQLLAWDPEVILLNNFEPELNPDVIYQDPRLASLSAVRNKRVYQYPHGGFRWDPPSQETPLAVDWLFSVLHPAKAEPGLRQRVRDTYQRLYQYSLSDEELDQLLKLKTNGASADYLRLFSEGGA</sequence>
<evidence type="ECO:0000313" key="5">
    <source>
        <dbReference type="Proteomes" id="UP000443000"/>
    </source>
</evidence>
<dbReference type="PROSITE" id="PS50983">
    <property type="entry name" value="FE_B12_PBP"/>
    <property type="match status" value="1"/>
</dbReference>
<dbReference type="PANTHER" id="PTHR30535:SF34">
    <property type="entry name" value="MOLYBDATE-BINDING PROTEIN MOLA"/>
    <property type="match status" value="1"/>
</dbReference>
<feature type="domain" description="Fe/B12 periplasmic-binding" evidence="2">
    <location>
        <begin position="37"/>
        <end position="304"/>
    </location>
</feature>
<dbReference type="Pfam" id="PF01497">
    <property type="entry name" value="Peripla_BP_2"/>
    <property type="match status" value="1"/>
</dbReference>